<keyword evidence="1" id="KW-0472">Membrane</keyword>
<dbReference type="EMBL" id="JBCITK010000001">
    <property type="protein sequence ID" value="MEN0645415.1"/>
    <property type="molecule type" value="Genomic_DNA"/>
</dbReference>
<sequence>MKQSEFLKALRMHLTYMSEQEKNEIIREYAMHFKEGEQDNEDAEKVSRQLGDPRELAKELNAVHAVRRVEEKKSLSHLFHAVVSIGGLSIWNLFVMFLCFGLLLLVSPVVFAFVIAVPIMIASPVILLVLGFVFGFDMITLKEITEVTRAVIIGSALAVVGYLIAKALVSLFIRHLKWNVSLLKRERVI</sequence>
<accession>A0ABU9VNC8</accession>
<dbReference type="Proteomes" id="UP001418796">
    <property type="component" value="Unassembled WGS sequence"/>
</dbReference>
<evidence type="ECO:0000313" key="3">
    <source>
        <dbReference type="Proteomes" id="UP001418796"/>
    </source>
</evidence>
<evidence type="ECO:0000313" key="2">
    <source>
        <dbReference type="EMBL" id="MEN0645415.1"/>
    </source>
</evidence>
<dbReference type="RefSeq" id="WP_343131989.1">
    <property type="nucleotide sequence ID" value="NZ_JBCITK010000001.1"/>
</dbReference>
<evidence type="ECO:0000256" key="1">
    <source>
        <dbReference type="SAM" id="Phobius"/>
    </source>
</evidence>
<organism evidence="2 3">
    <name type="scientific">Alkalicoccobacillus gibsonii</name>
    <dbReference type="NCBI Taxonomy" id="79881"/>
    <lineage>
        <taxon>Bacteria</taxon>
        <taxon>Bacillati</taxon>
        <taxon>Bacillota</taxon>
        <taxon>Bacilli</taxon>
        <taxon>Bacillales</taxon>
        <taxon>Bacillaceae</taxon>
        <taxon>Alkalicoccobacillus</taxon>
    </lineage>
</organism>
<name>A0ABU9VNC8_9BACI</name>
<gene>
    <name evidence="2" type="ORF">MKY91_19805</name>
</gene>
<comment type="caution">
    <text evidence="2">The sequence shown here is derived from an EMBL/GenBank/DDBJ whole genome shotgun (WGS) entry which is preliminary data.</text>
</comment>
<proteinExistence type="predicted"/>
<reference evidence="2 3" key="1">
    <citation type="submission" date="2024-03" db="EMBL/GenBank/DDBJ databases">
        <title>Bacilli Hybrid Assemblies.</title>
        <authorList>
            <person name="Kovac J."/>
        </authorList>
    </citation>
    <scope>NUCLEOTIDE SEQUENCE [LARGE SCALE GENOMIC DNA]</scope>
    <source>
        <strain evidence="2 3">FSL R7-0666</strain>
    </source>
</reference>
<feature type="transmembrane region" description="Helical" evidence="1">
    <location>
        <begin position="151"/>
        <end position="173"/>
    </location>
</feature>
<feature type="transmembrane region" description="Helical" evidence="1">
    <location>
        <begin position="110"/>
        <end position="139"/>
    </location>
</feature>
<protein>
    <submittedName>
        <fullName evidence="2">DUF1700 domain-containing protein</fullName>
    </submittedName>
</protein>
<keyword evidence="3" id="KW-1185">Reference proteome</keyword>
<dbReference type="Pfam" id="PF22564">
    <property type="entry name" value="HAAS"/>
    <property type="match status" value="1"/>
</dbReference>
<feature type="transmembrane region" description="Helical" evidence="1">
    <location>
        <begin position="78"/>
        <end position="104"/>
    </location>
</feature>
<keyword evidence="1" id="KW-0812">Transmembrane</keyword>
<keyword evidence="1" id="KW-1133">Transmembrane helix</keyword>